<dbReference type="EMBL" id="UINC01000577">
    <property type="protein sequence ID" value="SUZ57768.1"/>
    <property type="molecule type" value="Genomic_DNA"/>
</dbReference>
<dbReference type="AlphaFoldDB" id="A0A381NV48"/>
<dbReference type="SMART" id="SM00849">
    <property type="entry name" value="Lactamase_B"/>
    <property type="match status" value="1"/>
</dbReference>
<evidence type="ECO:0000259" key="5">
    <source>
        <dbReference type="SMART" id="SM00849"/>
    </source>
</evidence>
<dbReference type="Gene3D" id="3.60.15.10">
    <property type="entry name" value="Ribonuclease Z/Hydroxyacylglutathione hydrolase-like"/>
    <property type="match status" value="1"/>
</dbReference>
<evidence type="ECO:0000256" key="1">
    <source>
        <dbReference type="ARBA" id="ARBA00001947"/>
    </source>
</evidence>
<accession>A0A381NV48</accession>
<name>A0A381NV48_9ZZZZ</name>
<evidence type="ECO:0000256" key="4">
    <source>
        <dbReference type="ARBA" id="ARBA00022833"/>
    </source>
</evidence>
<dbReference type="InterPro" id="IPR051453">
    <property type="entry name" value="MBL_Glyoxalase_II"/>
</dbReference>
<keyword evidence="3" id="KW-0378">Hydrolase</keyword>
<proteinExistence type="predicted"/>
<dbReference type="PANTHER" id="PTHR46233">
    <property type="entry name" value="HYDROXYACYLGLUTATHIONE HYDROLASE GLOC"/>
    <property type="match status" value="1"/>
</dbReference>
<dbReference type="InterPro" id="IPR036866">
    <property type="entry name" value="RibonucZ/Hydroxyglut_hydro"/>
</dbReference>
<feature type="domain" description="Metallo-beta-lactamase" evidence="5">
    <location>
        <begin position="13"/>
        <end position="194"/>
    </location>
</feature>
<dbReference type="GO" id="GO:0046872">
    <property type="term" value="F:metal ion binding"/>
    <property type="evidence" value="ECO:0007669"/>
    <property type="project" value="UniProtKB-KW"/>
</dbReference>
<dbReference type="PANTHER" id="PTHR46233:SF3">
    <property type="entry name" value="HYDROXYACYLGLUTATHIONE HYDROLASE GLOC"/>
    <property type="match status" value="1"/>
</dbReference>
<evidence type="ECO:0000256" key="2">
    <source>
        <dbReference type="ARBA" id="ARBA00022723"/>
    </source>
</evidence>
<gene>
    <name evidence="6" type="ORF">METZ01_LOCUS10622</name>
</gene>
<keyword evidence="2" id="KW-0479">Metal-binding</keyword>
<dbReference type="CDD" id="cd06262">
    <property type="entry name" value="metallo-hydrolase-like_MBL-fold"/>
    <property type="match status" value="1"/>
</dbReference>
<reference evidence="6" key="1">
    <citation type="submission" date="2018-05" db="EMBL/GenBank/DDBJ databases">
        <authorList>
            <person name="Lanie J.A."/>
            <person name="Ng W.-L."/>
            <person name="Kazmierczak K.M."/>
            <person name="Andrzejewski T.M."/>
            <person name="Davidsen T.M."/>
            <person name="Wayne K.J."/>
            <person name="Tettelin H."/>
            <person name="Glass J.I."/>
            <person name="Rusch D."/>
            <person name="Podicherti R."/>
            <person name="Tsui H.-C.T."/>
            <person name="Winkler M.E."/>
        </authorList>
    </citation>
    <scope>NUCLEOTIDE SEQUENCE</scope>
</reference>
<protein>
    <recommendedName>
        <fullName evidence="5">Metallo-beta-lactamase domain-containing protein</fullName>
    </recommendedName>
</protein>
<evidence type="ECO:0000256" key="3">
    <source>
        <dbReference type="ARBA" id="ARBA00022801"/>
    </source>
</evidence>
<comment type="cofactor">
    <cofactor evidence="1">
        <name>Zn(2+)</name>
        <dbReference type="ChEBI" id="CHEBI:29105"/>
    </cofactor>
</comment>
<sequence length="211" mass="24245">MLKIKSFTFNAFQENTYVVSSDNKCFIVDPGNSSDEENEELMLYISSNKLIPEYVLITHCHVDHVLGTNFLTTSFSIKAYLPESEKKIYDEMVNYAHLFGFENYNNSKDIKYITKDSRLVFNGLDIDILLLPGHSPGHLAFYFDRYKKCFSGDVIFKNSIGRTDLPGGNYETLINSIKNELFLLDDNVQIYPGHGPITNIYDEKHLNPFLI</sequence>
<dbReference type="SUPFAM" id="SSF56281">
    <property type="entry name" value="Metallo-hydrolase/oxidoreductase"/>
    <property type="match status" value="1"/>
</dbReference>
<dbReference type="InterPro" id="IPR001279">
    <property type="entry name" value="Metallo-B-lactamas"/>
</dbReference>
<dbReference type="Pfam" id="PF00753">
    <property type="entry name" value="Lactamase_B"/>
    <property type="match status" value="1"/>
</dbReference>
<evidence type="ECO:0000313" key="6">
    <source>
        <dbReference type="EMBL" id="SUZ57768.1"/>
    </source>
</evidence>
<organism evidence="6">
    <name type="scientific">marine metagenome</name>
    <dbReference type="NCBI Taxonomy" id="408172"/>
    <lineage>
        <taxon>unclassified sequences</taxon>
        <taxon>metagenomes</taxon>
        <taxon>ecological metagenomes</taxon>
    </lineage>
</organism>
<dbReference type="GO" id="GO:0016787">
    <property type="term" value="F:hydrolase activity"/>
    <property type="evidence" value="ECO:0007669"/>
    <property type="project" value="UniProtKB-KW"/>
</dbReference>
<keyword evidence="4" id="KW-0862">Zinc</keyword>